<sequence>MSAARHEESQAELDLIGSLRQQYEAKGFSFEVAPNRQDVPEFLGSYVPDAIARRGDEYVAIEVKKSRSRASELTLQQIRSRFEGQPNWKFAVAYVAEDPLKTLTIKSATVPAIRRQVDEVRTLAEQSHHRAAFLLAWSLLESTLLHIEAEQEARPRTPGSVLQALAMLGRIEPETERRLRPLILVRNAVVHGDLAVEPTAADVSLLVSAIEEALSDA</sequence>
<feature type="domain" description="REase AHJR-like" evidence="1">
    <location>
        <begin position="5"/>
        <end position="127"/>
    </location>
</feature>
<dbReference type="Pfam" id="PF18743">
    <property type="entry name" value="AHJR-like"/>
    <property type="match status" value="1"/>
</dbReference>
<evidence type="ECO:0000313" key="2">
    <source>
        <dbReference type="EMBL" id="SFP96654.1"/>
    </source>
</evidence>
<gene>
    <name evidence="2" type="ORF">SAMN04488241_11316</name>
</gene>
<dbReference type="InterPro" id="IPR040902">
    <property type="entry name" value="AHJR-like"/>
</dbReference>
<dbReference type="EMBL" id="FOXP01000013">
    <property type="protein sequence ID" value="SFP96654.1"/>
    <property type="molecule type" value="Genomic_DNA"/>
</dbReference>
<accession>A0A1I5UMW0</accession>
<reference evidence="2 3" key="1">
    <citation type="submission" date="2016-10" db="EMBL/GenBank/DDBJ databases">
        <authorList>
            <person name="de Groot N.N."/>
        </authorList>
    </citation>
    <scope>NUCLEOTIDE SEQUENCE [LARGE SCALE GENOMIC DNA]</scope>
    <source>
        <strain evidence="2 3">CGMCC 1.9113</strain>
    </source>
</reference>
<keyword evidence="3" id="KW-1185">Reference proteome</keyword>
<dbReference type="OrthoDB" id="8220232at2"/>
<evidence type="ECO:0000313" key="3">
    <source>
        <dbReference type="Proteomes" id="UP000199586"/>
    </source>
</evidence>
<dbReference type="AlphaFoldDB" id="A0A1I5UMW0"/>
<organism evidence="2 3">
    <name type="scientific">Sphingomonas rubra</name>
    <dbReference type="NCBI Taxonomy" id="634430"/>
    <lineage>
        <taxon>Bacteria</taxon>
        <taxon>Pseudomonadati</taxon>
        <taxon>Pseudomonadota</taxon>
        <taxon>Alphaproteobacteria</taxon>
        <taxon>Sphingomonadales</taxon>
        <taxon>Sphingomonadaceae</taxon>
        <taxon>Sphingomonas</taxon>
    </lineage>
</organism>
<dbReference type="RefSeq" id="WP_093334405.1">
    <property type="nucleotide sequence ID" value="NZ_FOXP01000013.1"/>
</dbReference>
<dbReference type="STRING" id="634430.SAMN04488241_11316"/>
<protein>
    <recommendedName>
        <fullName evidence="1">REase AHJR-like domain-containing protein</fullName>
    </recommendedName>
</protein>
<dbReference type="SUPFAM" id="SSF52980">
    <property type="entry name" value="Restriction endonuclease-like"/>
    <property type="match status" value="1"/>
</dbReference>
<evidence type="ECO:0000259" key="1">
    <source>
        <dbReference type="Pfam" id="PF18743"/>
    </source>
</evidence>
<proteinExistence type="predicted"/>
<dbReference type="Proteomes" id="UP000199586">
    <property type="component" value="Unassembled WGS sequence"/>
</dbReference>
<dbReference type="InterPro" id="IPR011335">
    <property type="entry name" value="Restrct_endonuc-II-like"/>
</dbReference>
<name>A0A1I5UMW0_9SPHN</name>